<gene>
    <name evidence="2" type="ORF">IPOD504_LOCUS6903</name>
</gene>
<dbReference type="Pfam" id="PF15868">
    <property type="entry name" value="MBF2"/>
    <property type="match status" value="1"/>
</dbReference>
<feature type="non-terminal residue" evidence="2">
    <location>
        <position position="112"/>
    </location>
</feature>
<accession>A0ABN8I6H9</accession>
<dbReference type="Proteomes" id="UP000837857">
    <property type="component" value="Chromosome 19"/>
</dbReference>
<evidence type="ECO:0000313" key="2">
    <source>
        <dbReference type="EMBL" id="CAH2049539.1"/>
    </source>
</evidence>
<evidence type="ECO:0008006" key="4">
    <source>
        <dbReference type="Google" id="ProtNLM"/>
    </source>
</evidence>
<dbReference type="EMBL" id="OW152831">
    <property type="protein sequence ID" value="CAH2049539.1"/>
    <property type="molecule type" value="Genomic_DNA"/>
</dbReference>
<feature type="chain" id="PRO_5046726358" description="MBF2" evidence="1">
    <location>
        <begin position="19"/>
        <end position="112"/>
    </location>
</feature>
<sequence>MRYFTVGLLIAAVVIVECSHTFIGTSVQRQLVLQRTVQEKPKTFQKTITTANITIPYSRLRNGFIEGILAYDVTNSGASANVTAGGVGFSFVNLRMKSDRGKKLHYEVYIYG</sequence>
<feature type="signal peptide" evidence="1">
    <location>
        <begin position="1"/>
        <end position="18"/>
    </location>
</feature>
<dbReference type="InterPro" id="IPR031734">
    <property type="entry name" value="MBF2"/>
</dbReference>
<name>A0ABN8I6H9_9NEOP</name>
<reference evidence="2" key="1">
    <citation type="submission" date="2022-03" db="EMBL/GenBank/DDBJ databases">
        <authorList>
            <person name="Martin H S."/>
        </authorList>
    </citation>
    <scope>NUCLEOTIDE SEQUENCE</scope>
</reference>
<protein>
    <recommendedName>
        <fullName evidence="4">MBF2</fullName>
    </recommendedName>
</protein>
<organism evidence="2 3">
    <name type="scientific">Iphiclides podalirius</name>
    <name type="common">scarce swallowtail</name>
    <dbReference type="NCBI Taxonomy" id="110791"/>
    <lineage>
        <taxon>Eukaryota</taxon>
        <taxon>Metazoa</taxon>
        <taxon>Ecdysozoa</taxon>
        <taxon>Arthropoda</taxon>
        <taxon>Hexapoda</taxon>
        <taxon>Insecta</taxon>
        <taxon>Pterygota</taxon>
        <taxon>Neoptera</taxon>
        <taxon>Endopterygota</taxon>
        <taxon>Lepidoptera</taxon>
        <taxon>Glossata</taxon>
        <taxon>Ditrysia</taxon>
        <taxon>Papilionoidea</taxon>
        <taxon>Papilionidae</taxon>
        <taxon>Papilioninae</taxon>
        <taxon>Iphiclides</taxon>
    </lineage>
</organism>
<proteinExistence type="predicted"/>
<evidence type="ECO:0000256" key="1">
    <source>
        <dbReference type="SAM" id="SignalP"/>
    </source>
</evidence>
<keyword evidence="1" id="KW-0732">Signal</keyword>
<evidence type="ECO:0000313" key="3">
    <source>
        <dbReference type="Proteomes" id="UP000837857"/>
    </source>
</evidence>
<keyword evidence="3" id="KW-1185">Reference proteome</keyword>